<feature type="compositionally biased region" description="Polar residues" evidence="1">
    <location>
        <begin position="332"/>
        <end position="345"/>
    </location>
</feature>
<evidence type="ECO:0008006" key="5">
    <source>
        <dbReference type="Google" id="ProtNLM"/>
    </source>
</evidence>
<feature type="region of interest" description="Disordered" evidence="1">
    <location>
        <begin position="329"/>
        <end position="361"/>
    </location>
</feature>
<evidence type="ECO:0000256" key="1">
    <source>
        <dbReference type="SAM" id="MobiDB-lite"/>
    </source>
</evidence>
<dbReference type="EMBL" id="CP051141">
    <property type="protein sequence ID" value="QIW98722.1"/>
    <property type="molecule type" value="Genomic_DNA"/>
</dbReference>
<keyword evidence="4" id="KW-1185">Reference proteome</keyword>
<protein>
    <recommendedName>
        <fullName evidence="5">Het-C-domain-containing protein</fullName>
    </recommendedName>
</protein>
<feature type="compositionally biased region" description="Low complexity" evidence="1">
    <location>
        <begin position="653"/>
        <end position="673"/>
    </location>
</feature>
<feature type="chain" id="PRO_5026227021" description="Het-C-domain-containing protein" evidence="2">
    <location>
        <begin position="25"/>
        <end position="708"/>
    </location>
</feature>
<dbReference type="Proteomes" id="UP000503462">
    <property type="component" value="Chromosome 3"/>
</dbReference>
<feature type="compositionally biased region" description="Gly residues" evidence="1">
    <location>
        <begin position="699"/>
        <end position="708"/>
    </location>
</feature>
<dbReference type="Pfam" id="PF07217">
    <property type="entry name" value="Het-C"/>
    <property type="match status" value="2"/>
</dbReference>
<dbReference type="OrthoDB" id="2506204at2759"/>
<proteinExistence type="predicted"/>
<reference evidence="3 4" key="1">
    <citation type="journal article" date="2016" name="Sci. Rep.">
        <title>Peltaster fructicola genome reveals evolution from an invasive phytopathogen to an ectophytic parasite.</title>
        <authorList>
            <person name="Xu C."/>
            <person name="Chen H."/>
            <person name="Gleason M.L."/>
            <person name="Xu J.R."/>
            <person name="Liu H."/>
            <person name="Zhang R."/>
            <person name="Sun G."/>
        </authorList>
    </citation>
    <scope>NUCLEOTIDE SEQUENCE [LARGE SCALE GENOMIC DNA]</scope>
    <source>
        <strain evidence="3 4">LNHT1506</strain>
    </source>
</reference>
<dbReference type="AlphaFoldDB" id="A0A6H0XVF0"/>
<feature type="region of interest" description="Disordered" evidence="1">
    <location>
        <begin position="612"/>
        <end position="708"/>
    </location>
</feature>
<dbReference type="PANTHER" id="PTHR14905">
    <property type="entry name" value="NG37"/>
    <property type="match status" value="1"/>
</dbReference>
<dbReference type="InterPro" id="IPR010816">
    <property type="entry name" value="Het-C"/>
</dbReference>
<sequence>MSSRTTLVLIGVLAFILLASPAHAFGAGNIASVSAIEGHNWRHGDIEDILKTVACLKGHKWTSMMIKRVYFGNWLRDYSQAVDVGTLKGVQADTIRILVWVLAFMSFGYATEEFEVTADRLGCYRPEEHIDNPKDYADNKDAREFDKRLRGPVQPVELEIDHDTGMKNYIANERAIGRHQLATSSGVLLVAFTSADCTPVEHSAAERRTFDFGAHTNYTELALRELGFNGVFPHVGARTEINLRGKRVFPLVTGTFGGVDFLHSVLGEATDHVTQSEVQQVDDALTQAASGSTSGQRGFGDSSGSGLSGLTDLLSQVPGTSGLIQEAMELQRASQSQEQENSRGMSTGYDDNYSSSRAEPSSMFGGASKISGVNVNVDPQEAIKKIYPLLAFRDKVVRTIAGIVSKIPGLEKIIETISERVTLFIMGLLAPYMKPIIAAASNGLKTGSSTVVSASAKQQYLVWEDPSSSDPTHSMLSKDHFSNILNEPAGEVAAAILQYVAPRIVYAWDRPDVAENEVLDDIVRVFHHPAIRDQNLEVHRNMFSVVERWVNSRSDRGRGLNEKLSSESVKAGKNHMVPKMEGMPALPGGLGHSATAGGPLAMFGTSRSIDLGGLENTQGMESTYDQSPYNHHDQPYGQQQSGYSEPTGGYSGGYNQSESYGQQQEYQQSYGSSSQGGYGQQPYQGGGYQGGYDQNQYGPGQGGYSNYR</sequence>
<evidence type="ECO:0000313" key="3">
    <source>
        <dbReference type="EMBL" id="QIW98722.1"/>
    </source>
</evidence>
<evidence type="ECO:0000256" key="2">
    <source>
        <dbReference type="SAM" id="SignalP"/>
    </source>
</evidence>
<name>A0A6H0XVF0_9PEZI</name>
<organism evidence="3 4">
    <name type="scientific">Peltaster fructicola</name>
    <dbReference type="NCBI Taxonomy" id="286661"/>
    <lineage>
        <taxon>Eukaryota</taxon>
        <taxon>Fungi</taxon>
        <taxon>Dikarya</taxon>
        <taxon>Ascomycota</taxon>
        <taxon>Pezizomycotina</taxon>
        <taxon>Dothideomycetes</taxon>
        <taxon>Dothideomycetes incertae sedis</taxon>
        <taxon>Peltaster</taxon>
    </lineage>
</organism>
<dbReference type="InterPro" id="IPR052577">
    <property type="entry name" value="VWA7"/>
</dbReference>
<accession>A0A6H0XVF0</accession>
<keyword evidence="2" id="KW-0732">Signal</keyword>
<feature type="compositionally biased region" description="Gly residues" evidence="1">
    <location>
        <begin position="674"/>
        <end position="690"/>
    </location>
</feature>
<dbReference type="PANTHER" id="PTHR14905:SF7">
    <property type="entry name" value="VON WILLEBRAND FACTOR A DOMAIN-CONTAINING PROTEIN 7"/>
    <property type="match status" value="1"/>
</dbReference>
<feature type="compositionally biased region" description="Polar residues" evidence="1">
    <location>
        <begin position="615"/>
        <end position="629"/>
    </location>
</feature>
<feature type="signal peptide" evidence="2">
    <location>
        <begin position="1"/>
        <end position="24"/>
    </location>
</feature>
<evidence type="ECO:0000313" key="4">
    <source>
        <dbReference type="Proteomes" id="UP000503462"/>
    </source>
</evidence>
<gene>
    <name evidence="3" type="ORF">AMS68_004240</name>
</gene>